<feature type="region of interest" description="Disordered" evidence="1">
    <location>
        <begin position="1"/>
        <end position="73"/>
    </location>
</feature>
<evidence type="ECO:0000256" key="1">
    <source>
        <dbReference type="SAM" id="MobiDB-lite"/>
    </source>
</evidence>
<reference evidence="2" key="1">
    <citation type="submission" date="2020-02" db="EMBL/GenBank/DDBJ databases">
        <authorList>
            <person name="Meier V. D."/>
        </authorList>
    </citation>
    <scope>NUCLEOTIDE SEQUENCE</scope>
    <source>
        <strain evidence="2">AVDCRST_MAG46</strain>
    </source>
</reference>
<dbReference type="AlphaFoldDB" id="A0A6J4M802"/>
<organism evidence="2">
    <name type="scientific">uncultured Nocardioidaceae bacterium</name>
    <dbReference type="NCBI Taxonomy" id="253824"/>
    <lineage>
        <taxon>Bacteria</taxon>
        <taxon>Bacillati</taxon>
        <taxon>Actinomycetota</taxon>
        <taxon>Actinomycetes</taxon>
        <taxon>Propionibacteriales</taxon>
        <taxon>Nocardioidaceae</taxon>
        <taxon>environmental samples</taxon>
    </lineage>
</organism>
<proteinExistence type="predicted"/>
<feature type="compositionally biased region" description="Polar residues" evidence="1">
    <location>
        <begin position="16"/>
        <end position="28"/>
    </location>
</feature>
<gene>
    <name evidence="2" type="ORF">AVDCRST_MAG46-2678</name>
</gene>
<name>A0A6J4M802_9ACTN</name>
<feature type="region of interest" description="Disordered" evidence="1">
    <location>
        <begin position="93"/>
        <end position="133"/>
    </location>
</feature>
<accession>A0A6J4M802</accession>
<dbReference type="EMBL" id="CADCUD010000184">
    <property type="protein sequence ID" value="CAA9352532.1"/>
    <property type="molecule type" value="Genomic_DNA"/>
</dbReference>
<evidence type="ECO:0000313" key="2">
    <source>
        <dbReference type="EMBL" id="CAA9352532.1"/>
    </source>
</evidence>
<protein>
    <submittedName>
        <fullName evidence="2">Uncharacterized protein</fullName>
    </submittedName>
</protein>
<sequence length="133" mass="14047">MHVSSAPGRAHWPPSMRTSSPATRNGRPSTIVGGRPDRSAGSVRSRSSVAGRPRRASASPPVGPMTQRAPWPATRAASALRVLVRAVPTAATRGTIGSTPVRPRHMGVRSCSWTPSPRRAASRHCPSRSTLTD</sequence>
<feature type="compositionally biased region" description="Low complexity" evidence="1">
    <location>
        <begin position="39"/>
        <end position="60"/>
    </location>
</feature>